<evidence type="ECO:0000313" key="1">
    <source>
        <dbReference type="EMBL" id="MDQ4624571.1"/>
    </source>
</evidence>
<dbReference type="RefSeq" id="WP_307778063.1">
    <property type="nucleotide sequence ID" value="NZ_JAVFKP010000001.1"/>
</dbReference>
<name>A0ABU0XM31_9BURK</name>
<proteinExistence type="predicted"/>
<dbReference type="EMBL" id="JAVFKP010000001">
    <property type="protein sequence ID" value="MDQ4624571.1"/>
    <property type="molecule type" value="Genomic_DNA"/>
</dbReference>
<sequence>MISKESAPAAWGTLMCELEDAQEHLTNLISEMGSEADYDEVNLRIDLGHVFAHLNRAWHLRHLKEDPDQEQWHRASQFPKDLDPI</sequence>
<gene>
    <name evidence="1" type="ORF">RB624_01595</name>
</gene>
<reference evidence="1 2" key="1">
    <citation type="submission" date="2023-08" db="EMBL/GenBank/DDBJ databases">
        <title>Draft genome sequence of Janthinobacterium lividum.</title>
        <authorList>
            <person name="Chun B.H."/>
            <person name="Lee Y."/>
        </authorList>
    </citation>
    <scope>NUCLEOTIDE SEQUENCE [LARGE SCALE GENOMIC DNA]</scope>
    <source>
        <strain evidence="1 2">AMJK</strain>
    </source>
</reference>
<keyword evidence="2" id="KW-1185">Reference proteome</keyword>
<protein>
    <submittedName>
        <fullName evidence="1">Uncharacterized protein</fullName>
    </submittedName>
</protein>
<dbReference type="Proteomes" id="UP001237592">
    <property type="component" value="Unassembled WGS sequence"/>
</dbReference>
<comment type="caution">
    <text evidence="1">The sequence shown here is derived from an EMBL/GenBank/DDBJ whole genome shotgun (WGS) entry which is preliminary data.</text>
</comment>
<evidence type="ECO:0000313" key="2">
    <source>
        <dbReference type="Proteomes" id="UP001237592"/>
    </source>
</evidence>
<accession>A0ABU0XM31</accession>
<organism evidence="1 2">
    <name type="scientific">Janthinobacterium lividum</name>
    <dbReference type="NCBI Taxonomy" id="29581"/>
    <lineage>
        <taxon>Bacteria</taxon>
        <taxon>Pseudomonadati</taxon>
        <taxon>Pseudomonadota</taxon>
        <taxon>Betaproteobacteria</taxon>
        <taxon>Burkholderiales</taxon>
        <taxon>Oxalobacteraceae</taxon>
        <taxon>Janthinobacterium</taxon>
    </lineage>
</organism>